<dbReference type="EMBL" id="CAMGYJ010000011">
    <property type="protein sequence ID" value="CAI0559528.1"/>
    <property type="molecule type" value="Genomic_DNA"/>
</dbReference>
<proteinExistence type="predicted"/>
<evidence type="ECO:0000313" key="2">
    <source>
        <dbReference type="Proteomes" id="UP001154282"/>
    </source>
</evidence>
<evidence type="ECO:0000313" key="1">
    <source>
        <dbReference type="EMBL" id="CAI0559528.1"/>
    </source>
</evidence>
<name>A0AAV0RSK1_9ROSI</name>
<reference evidence="1" key="1">
    <citation type="submission" date="2022-08" db="EMBL/GenBank/DDBJ databases">
        <authorList>
            <person name="Gutierrez-Valencia J."/>
        </authorList>
    </citation>
    <scope>NUCLEOTIDE SEQUENCE</scope>
</reference>
<organism evidence="1 2">
    <name type="scientific">Linum tenue</name>
    <dbReference type="NCBI Taxonomy" id="586396"/>
    <lineage>
        <taxon>Eukaryota</taxon>
        <taxon>Viridiplantae</taxon>
        <taxon>Streptophyta</taxon>
        <taxon>Embryophyta</taxon>
        <taxon>Tracheophyta</taxon>
        <taxon>Spermatophyta</taxon>
        <taxon>Magnoliopsida</taxon>
        <taxon>eudicotyledons</taxon>
        <taxon>Gunneridae</taxon>
        <taxon>Pentapetalae</taxon>
        <taxon>rosids</taxon>
        <taxon>fabids</taxon>
        <taxon>Malpighiales</taxon>
        <taxon>Linaceae</taxon>
        <taxon>Linum</taxon>
    </lineage>
</organism>
<protein>
    <submittedName>
        <fullName evidence="1">Uncharacterized protein</fullName>
    </submittedName>
</protein>
<keyword evidence="2" id="KW-1185">Reference proteome</keyword>
<sequence>MYIPLPAKRKEKLDQTNCTMTMMKWEKQSNEASIVGEVSKRDEREEKEEEATYCCWKWCGGGTRASSMGRRGIEATPSSFFVGGERRKGWEEEEEKYTILFTFKKRRKEKKIKGTGEPPKGVFA</sequence>
<dbReference type="Proteomes" id="UP001154282">
    <property type="component" value="Unassembled WGS sequence"/>
</dbReference>
<comment type="caution">
    <text evidence="1">The sequence shown here is derived from an EMBL/GenBank/DDBJ whole genome shotgun (WGS) entry which is preliminary data.</text>
</comment>
<dbReference type="AlphaFoldDB" id="A0AAV0RSK1"/>
<gene>
    <name evidence="1" type="ORF">LITE_LOCUS49271</name>
</gene>
<accession>A0AAV0RSK1</accession>